<reference evidence="3 4" key="1">
    <citation type="journal article" date="2019" name="Mol. Biol. Evol.">
        <title>Blast fungal genomes show frequent chromosomal changes, gene gains and losses, and effector gene turnover.</title>
        <authorList>
            <person name="Gomez Luciano L.B."/>
            <person name="Jason Tsai I."/>
            <person name="Chuma I."/>
            <person name="Tosa Y."/>
            <person name="Chen Y.H."/>
            <person name="Li J.Y."/>
            <person name="Li M.Y."/>
            <person name="Jade Lu M.Y."/>
            <person name="Nakayashiki H."/>
            <person name="Li W.H."/>
        </authorList>
    </citation>
    <scope>NUCLEOTIDE SEQUENCE [LARGE SCALE GENOMIC DNA]</scope>
    <source>
        <strain evidence="3 4">NI907</strain>
    </source>
</reference>
<organism evidence="3 4">
    <name type="scientific">Pyricularia grisea</name>
    <name type="common">Crabgrass-specific blast fungus</name>
    <name type="synonym">Magnaporthe grisea</name>
    <dbReference type="NCBI Taxonomy" id="148305"/>
    <lineage>
        <taxon>Eukaryota</taxon>
        <taxon>Fungi</taxon>
        <taxon>Dikarya</taxon>
        <taxon>Ascomycota</taxon>
        <taxon>Pezizomycotina</taxon>
        <taxon>Sordariomycetes</taxon>
        <taxon>Sordariomycetidae</taxon>
        <taxon>Magnaporthales</taxon>
        <taxon>Pyriculariaceae</taxon>
        <taxon>Pyricularia</taxon>
    </lineage>
</organism>
<dbReference type="Proteomes" id="UP000515153">
    <property type="component" value="Chromosome I"/>
</dbReference>
<dbReference type="Gene3D" id="1.10.1670.10">
    <property type="entry name" value="Helix-hairpin-Helix base-excision DNA repair enzymes (C-terminal)"/>
    <property type="match status" value="1"/>
</dbReference>
<sequence length="389" mass="41991">MIHGRILMARVTRSTAAKAKTGFDTPIKTEQPAVRPTGRKRAAENKSTDQSPASRKRVKSEAVKTESAAAKLEHLDDDHDVLSKIPTAPIPPPASTSPSTSSALASRKLKQYYGGDASKLGPFPNFPHPTPAECKRVHRILAKLHGARKRPTVPLTAGPAGRAGCGDAPSVLDALVRTILSQNTSDSNSARAKRSMDRAYGGRHDNWPEVVAGGVGKLEEAIRCGGLSVVKSRVIMSILETCVERYGVYSLDHLREASDEDAMREMLAFKGVGPKTASCVLLFCLGRESFAVDTHVHRLTGMLGWRPAGTSREEAHLHLDARIPDEDKYGLHVLLITHGKRCAECKAGGKSAGRCELRKALKNEDGDGLKGDDDDGEEKLAKVEEEEES</sequence>
<evidence type="ECO:0000313" key="3">
    <source>
        <dbReference type="Proteomes" id="UP000515153"/>
    </source>
</evidence>
<gene>
    <name evidence="4" type="ORF">PgNI_05376</name>
</gene>
<proteinExistence type="predicted"/>
<dbReference type="GO" id="GO:0000702">
    <property type="term" value="F:oxidized base lesion DNA N-glycosylase activity"/>
    <property type="evidence" value="ECO:0007669"/>
    <property type="project" value="UniProtKB-ARBA"/>
</dbReference>
<dbReference type="RefSeq" id="XP_030982404.1">
    <property type="nucleotide sequence ID" value="XM_031125409.1"/>
</dbReference>
<dbReference type="PANTHER" id="PTHR47203:SF1">
    <property type="entry name" value="HYPOTHETICAL BASE EXCISION DNA REPAIR PROTEIN (EUROFUNG)"/>
    <property type="match status" value="1"/>
</dbReference>
<feature type="domain" description="HhH-GPD" evidence="2">
    <location>
        <begin position="180"/>
        <end position="341"/>
    </location>
</feature>
<dbReference type="Gene3D" id="1.10.340.30">
    <property type="entry name" value="Hypothetical protein, domain 2"/>
    <property type="match status" value="1"/>
</dbReference>
<feature type="region of interest" description="Disordered" evidence="1">
    <location>
        <begin position="13"/>
        <end position="103"/>
    </location>
</feature>
<dbReference type="KEGG" id="pgri:PgNI_05376"/>
<dbReference type="GeneID" id="41960318"/>
<dbReference type="GO" id="GO:0006285">
    <property type="term" value="P:base-excision repair, AP site formation"/>
    <property type="evidence" value="ECO:0007669"/>
    <property type="project" value="UniProtKB-ARBA"/>
</dbReference>
<feature type="region of interest" description="Disordered" evidence="1">
    <location>
        <begin position="363"/>
        <end position="389"/>
    </location>
</feature>
<dbReference type="InterPro" id="IPR011257">
    <property type="entry name" value="DNA_glycosylase"/>
</dbReference>
<accession>A0A6P8B5V8</accession>
<evidence type="ECO:0000313" key="4">
    <source>
        <dbReference type="RefSeq" id="XP_030982404.1"/>
    </source>
</evidence>
<evidence type="ECO:0000256" key="1">
    <source>
        <dbReference type="SAM" id="MobiDB-lite"/>
    </source>
</evidence>
<reference evidence="4" key="3">
    <citation type="submission" date="2025-08" db="UniProtKB">
        <authorList>
            <consortium name="RefSeq"/>
        </authorList>
    </citation>
    <scope>IDENTIFICATION</scope>
    <source>
        <strain evidence="4">NI907</strain>
    </source>
</reference>
<dbReference type="InterPro" id="IPR023170">
    <property type="entry name" value="HhH_base_excis_C"/>
</dbReference>
<dbReference type="PANTHER" id="PTHR47203">
    <property type="match status" value="1"/>
</dbReference>
<dbReference type="InterPro" id="IPR003265">
    <property type="entry name" value="HhH-GPD_domain"/>
</dbReference>
<keyword evidence="3" id="KW-1185">Reference proteome</keyword>
<reference evidence="4" key="2">
    <citation type="submission" date="2019-10" db="EMBL/GenBank/DDBJ databases">
        <authorList>
            <consortium name="NCBI Genome Project"/>
        </authorList>
    </citation>
    <scope>NUCLEOTIDE SEQUENCE</scope>
    <source>
        <strain evidence="4">NI907</strain>
    </source>
</reference>
<dbReference type="Pfam" id="PF00730">
    <property type="entry name" value="HhH-GPD"/>
    <property type="match status" value="1"/>
</dbReference>
<feature type="compositionally biased region" description="Basic and acidic residues" evidence="1">
    <location>
        <begin position="71"/>
        <end position="82"/>
    </location>
</feature>
<dbReference type="OrthoDB" id="5607at2759"/>
<dbReference type="SUPFAM" id="SSF48150">
    <property type="entry name" value="DNA-glycosylase"/>
    <property type="match status" value="1"/>
</dbReference>
<evidence type="ECO:0000259" key="2">
    <source>
        <dbReference type="SMART" id="SM00478"/>
    </source>
</evidence>
<dbReference type="AlphaFoldDB" id="A0A6P8B5V8"/>
<name>A0A6P8B5V8_PYRGI</name>
<dbReference type="SMART" id="SM00478">
    <property type="entry name" value="ENDO3c"/>
    <property type="match status" value="1"/>
</dbReference>
<protein>
    <recommendedName>
        <fullName evidence="2">HhH-GPD domain-containing protein</fullName>
    </recommendedName>
</protein>
<dbReference type="CDD" id="cd00056">
    <property type="entry name" value="ENDO3c"/>
    <property type="match status" value="1"/>
</dbReference>